<comment type="caution">
    <text evidence="21">The sequence shown here is derived from an EMBL/GenBank/DDBJ whole genome shotgun (WGS) entry which is preliminary data.</text>
</comment>
<dbReference type="AlphaFoldDB" id="A0A916VDR3"/>
<evidence type="ECO:0000256" key="6">
    <source>
        <dbReference type="ARBA" id="ARBA00013376"/>
    </source>
</evidence>
<evidence type="ECO:0000256" key="19">
    <source>
        <dbReference type="RuleBase" id="RU004171"/>
    </source>
</evidence>
<comment type="catalytic activity">
    <reaction evidence="15">
        <text>L-homoserine + NADP(+) = L-aspartate 4-semialdehyde + NADPH + H(+)</text>
        <dbReference type="Rhea" id="RHEA:15761"/>
        <dbReference type="ChEBI" id="CHEBI:15378"/>
        <dbReference type="ChEBI" id="CHEBI:57476"/>
        <dbReference type="ChEBI" id="CHEBI:57783"/>
        <dbReference type="ChEBI" id="CHEBI:58349"/>
        <dbReference type="ChEBI" id="CHEBI:537519"/>
        <dbReference type="EC" id="1.1.1.3"/>
    </reaction>
    <physiologicalReaction direction="right-to-left" evidence="15">
        <dbReference type="Rhea" id="RHEA:15763"/>
    </physiologicalReaction>
</comment>
<dbReference type="InterPro" id="IPR019811">
    <property type="entry name" value="HDH_CS"/>
</dbReference>
<keyword evidence="10 17" id="KW-0521">NADP</keyword>
<evidence type="ECO:0000256" key="9">
    <source>
        <dbReference type="ARBA" id="ARBA00022723"/>
    </source>
</evidence>
<gene>
    <name evidence="21" type="ORF">ANBU17_29360</name>
</gene>
<dbReference type="FunFam" id="3.40.50.720:FF:000062">
    <property type="entry name" value="Homoserine dehydrogenase"/>
    <property type="match status" value="1"/>
</dbReference>
<dbReference type="InterPro" id="IPR005106">
    <property type="entry name" value="Asp/hSer_DH_NAD-bd"/>
</dbReference>
<evidence type="ECO:0000259" key="20">
    <source>
        <dbReference type="PROSITE" id="PS51671"/>
    </source>
</evidence>
<comment type="cofactor">
    <cofactor evidence="1">
        <name>a metal cation</name>
        <dbReference type="ChEBI" id="CHEBI:25213"/>
    </cofactor>
</comment>
<evidence type="ECO:0000256" key="5">
    <source>
        <dbReference type="ARBA" id="ARBA00013213"/>
    </source>
</evidence>
<proteinExistence type="inferred from homology"/>
<feature type="active site" description="Proton donor" evidence="16">
    <location>
        <position position="207"/>
    </location>
</feature>
<evidence type="ECO:0000313" key="21">
    <source>
        <dbReference type="EMBL" id="GFO86589.1"/>
    </source>
</evidence>
<keyword evidence="7 18" id="KW-0028">Amino-acid biosynthesis</keyword>
<evidence type="ECO:0000256" key="14">
    <source>
        <dbReference type="ARBA" id="ARBA00023167"/>
    </source>
</evidence>
<dbReference type="GO" id="GO:0046872">
    <property type="term" value="F:metal ion binding"/>
    <property type="evidence" value="ECO:0007669"/>
    <property type="project" value="UniProtKB-KW"/>
</dbReference>
<keyword evidence="14 18" id="KW-0486">Methionine biosynthesis</keyword>
<dbReference type="InterPro" id="IPR045865">
    <property type="entry name" value="ACT-like_dom_sf"/>
</dbReference>
<feature type="binding site" evidence="17">
    <location>
        <position position="107"/>
    </location>
    <ligand>
        <name>NADPH</name>
        <dbReference type="ChEBI" id="CHEBI:57783"/>
    </ligand>
</feature>
<comment type="similarity">
    <text evidence="4 19">Belongs to the homoserine dehydrogenase family.</text>
</comment>
<evidence type="ECO:0000256" key="8">
    <source>
        <dbReference type="ARBA" id="ARBA00022697"/>
    </source>
</evidence>
<comment type="pathway">
    <text evidence="2 18">Amino-acid biosynthesis; L-threonine biosynthesis; L-threonine from L-aspartate: step 3/5.</text>
</comment>
<keyword evidence="13" id="KW-0915">Sodium</keyword>
<evidence type="ECO:0000256" key="17">
    <source>
        <dbReference type="PIRSR" id="PIRSR000098-2"/>
    </source>
</evidence>
<dbReference type="GO" id="GO:0050661">
    <property type="term" value="F:NADP binding"/>
    <property type="evidence" value="ECO:0007669"/>
    <property type="project" value="InterPro"/>
</dbReference>
<evidence type="ECO:0000256" key="15">
    <source>
        <dbReference type="ARBA" id="ARBA00048841"/>
    </source>
</evidence>
<comment type="pathway">
    <text evidence="3 18">Amino-acid biosynthesis; L-methionine biosynthesis via de novo pathway; L-homoserine from L-aspartate: step 3/3.</text>
</comment>
<dbReference type="EMBL" id="BLYI01000069">
    <property type="protein sequence ID" value="GFO86589.1"/>
    <property type="molecule type" value="Genomic_DNA"/>
</dbReference>
<evidence type="ECO:0000256" key="18">
    <source>
        <dbReference type="RuleBase" id="RU000579"/>
    </source>
</evidence>
<evidence type="ECO:0000256" key="4">
    <source>
        <dbReference type="ARBA" id="ARBA00006753"/>
    </source>
</evidence>
<evidence type="ECO:0000256" key="1">
    <source>
        <dbReference type="ARBA" id="ARBA00001920"/>
    </source>
</evidence>
<evidence type="ECO:0000256" key="13">
    <source>
        <dbReference type="ARBA" id="ARBA00023053"/>
    </source>
</evidence>
<evidence type="ECO:0000313" key="22">
    <source>
        <dbReference type="Proteomes" id="UP000613208"/>
    </source>
</evidence>
<keyword evidence="9" id="KW-0479">Metal-binding</keyword>
<feature type="binding site" evidence="17">
    <location>
        <begin position="12"/>
        <end position="19"/>
    </location>
    <ligand>
        <name>NADP(+)</name>
        <dbReference type="ChEBI" id="CHEBI:58349"/>
    </ligand>
</feature>
<dbReference type="SUPFAM" id="SSF55021">
    <property type="entry name" value="ACT-like"/>
    <property type="match status" value="1"/>
</dbReference>
<dbReference type="InterPro" id="IPR001342">
    <property type="entry name" value="HDH_cat"/>
</dbReference>
<keyword evidence="8 18" id="KW-0791">Threonine biosynthesis</keyword>
<keyword evidence="11 18" id="KW-0560">Oxidoreductase</keyword>
<name>A0A916VDR3_9FIRM</name>
<reference evidence="21" key="1">
    <citation type="submission" date="2020-06" db="EMBL/GenBank/DDBJ databases">
        <title>Characterization of fructooligosaccharide metabolism and fructooligosaccharide-degrading enzymes in human commensal butyrate producers.</title>
        <authorList>
            <person name="Tanno H."/>
            <person name="Fujii T."/>
            <person name="Hirano K."/>
            <person name="Maeno S."/>
            <person name="Tonozuka T."/>
            <person name="Sakamoto M."/>
            <person name="Ohkuma M."/>
            <person name="Tochio T."/>
            <person name="Endo A."/>
        </authorList>
    </citation>
    <scope>NUCLEOTIDE SEQUENCE</scope>
    <source>
        <strain evidence="21">JCM 17466</strain>
    </source>
</reference>
<evidence type="ECO:0000256" key="3">
    <source>
        <dbReference type="ARBA" id="ARBA00005062"/>
    </source>
</evidence>
<organism evidence="21 22">
    <name type="scientific">Anaerostipes butyraticus</name>
    <dbReference type="NCBI Taxonomy" id="645466"/>
    <lineage>
        <taxon>Bacteria</taxon>
        <taxon>Bacillati</taxon>
        <taxon>Bacillota</taxon>
        <taxon>Clostridia</taxon>
        <taxon>Lachnospirales</taxon>
        <taxon>Lachnospiraceae</taxon>
        <taxon>Anaerostipes</taxon>
    </lineage>
</organism>
<evidence type="ECO:0000256" key="16">
    <source>
        <dbReference type="PIRSR" id="PIRSR000098-1"/>
    </source>
</evidence>
<dbReference type="CDD" id="cd04881">
    <property type="entry name" value="ACT_HSDH-Hom"/>
    <property type="match status" value="1"/>
</dbReference>
<dbReference type="Pfam" id="PF03447">
    <property type="entry name" value="NAD_binding_3"/>
    <property type="match status" value="1"/>
</dbReference>
<feature type="binding site" evidence="17">
    <location>
        <position position="192"/>
    </location>
    <ligand>
        <name>L-homoserine</name>
        <dbReference type="ChEBI" id="CHEBI:57476"/>
    </ligand>
</feature>
<feature type="domain" description="ACT" evidence="20">
    <location>
        <begin position="352"/>
        <end position="426"/>
    </location>
</feature>
<dbReference type="Pfam" id="PF00742">
    <property type="entry name" value="Homoserine_dh"/>
    <property type="match status" value="1"/>
</dbReference>
<dbReference type="GO" id="GO:0009088">
    <property type="term" value="P:threonine biosynthetic process"/>
    <property type="evidence" value="ECO:0007669"/>
    <property type="project" value="UniProtKB-KW"/>
</dbReference>
<accession>A0A916VDR3</accession>
<dbReference type="NCBIfam" id="NF004976">
    <property type="entry name" value="PRK06349.1"/>
    <property type="match status" value="1"/>
</dbReference>
<dbReference type="InterPro" id="IPR002912">
    <property type="entry name" value="ACT_dom"/>
</dbReference>
<dbReference type="PROSITE" id="PS01042">
    <property type="entry name" value="HOMOSER_DHGENASE"/>
    <property type="match status" value="1"/>
</dbReference>
<dbReference type="EC" id="1.1.1.3" evidence="5 18"/>
<keyword evidence="22" id="KW-1185">Reference proteome</keyword>
<sequence length="428" mass="46744">MAELNKVKVALLGSGTVGTGVYKLINRQRKEMPYKVGADLVVEKVLVRDKNKKREGIDSSLLTDQWEDIILDDDIQIVVEVMGGIEPAHTYIKEALQAGKNVVTANKDLIAEYGKELLDTAEENGCDLLFEASVAGGIPILRPLKHCLAGNYLTEVMGIVNGTTNFILTKMAEEGMEFKEALALATELGYAEADPTADIEGYDAGRKMAIMASIAFNSRVTFDDVYTEGITNISSKDIQYAKEMGCAIKLLGVARNTETGIEVRVHPMLIPLDHPLAGVNDAFNAVFVHGDAVDDAMFYGRGAGEMPTASAVMGDIIDVARNIQFHCCGRIHCTCYKNLPIKKITEIESKYFMRMLVEDKPGVLAKIADTLGRNNVSIAQVVQKNKINDLAELVVITDSVLEQNFADALTSIKGMDITKEISTVIRVY</sequence>
<dbReference type="PROSITE" id="PS51671">
    <property type="entry name" value="ACT"/>
    <property type="match status" value="1"/>
</dbReference>
<dbReference type="FunFam" id="3.30.360.10:FF:000005">
    <property type="entry name" value="Homoserine dehydrogenase"/>
    <property type="match status" value="1"/>
</dbReference>
<dbReference type="Gene3D" id="3.40.50.720">
    <property type="entry name" value="NAD(P)-binding Rossmann-like Domain"/>
    <property type="match status" value="1"/>
</dbReference>
<dbReference type="PIRSF" id="PIRSF000098">
    <property type="entry name" value="Homoser_dehydrog"/>
    <property type="match status" value="1"/>
</dbReference>
<dbReference type="Gene3D" id="3.30.70.260">
    <property type="match status" value="1"/>
</dbReference>
<evidence type="ECO:0000256" key="10">
    <source>
        <dbReference type="ARBA" id="ARBA00022857"/>
    </source>
</evidence>
<dbReference type="Gene3D" id="3.30.360.10">
    <property type="entry name" value="Dihydrodipicolinate Reductase, domain 2"/>
    <property type="match status" value="1"/>
</dbReference>
<protein>
    <recommendedName>
        <fullName evidence="6 18">Homoserine dehydrogenase</fullName>
        <ecNumber evidence="5 18">1.1.1.3</ecNumber>
    </recommendedName>
</protein>
<dbReference type="Pfam" id="PF01842">
    <property type="entry name" value="ACT"/>
    <property type="match status" value="1"/>
</dbReference>
<dbReference type="RefSeq" id="WP_201312239.1">
    <property type="nucleotide sequence ID" value="NZ_BLYI01000069.1"/>
</dbReference>
<keyword evidence="12" id="KW-0520">NAD</keyword>
<evidence type="ECO:0000256" key="2">
    <source>
        <dbReference type="ARBA" id="ARBA00005056"/>
    </source>
</evidence>
<dbReference type="GO" id="GO:0004412">
    <property type="term" value="F:homoserine dehydrogenase activity"/>
    <property type="evidence" value="ECO:0007669"/>
    <property type="project" value="UniProtKB-EC"/>
</dbReference>
<dbReference type="InterPro" id="IPR016204">
    <property type="entry name" value="HDH"/>
</dbReference>
<dbReference type="SUPFAM" id="SSF55347">
    <property type="entry name" value="Glyceraldehyde-3-phosphate dehydrogenase-like, C-terminal domain"/>
    <property type="match status" value="1"/>
</dbReference>
<evidence type="ECO:0000256" key="11">
    <source>
        <dbReference type="ARBA" id="ARBA00023002"/>
    </source>
</evidence>
<dbReference type="Proteomes" id="UP000613208">
    <property type="component" value="Unassembled WGS sequence"/>
</dbReference>
<dbReference type="SUPFAM" id="SSF51735">
    <property type="entry name" value="NAD(P)-binding Rossmann-fold domains"/>
    <property type="match status" value="1"/>
</dbReference>
<dbReference type="PANTHER" id="PTHR43331:SF1">
    <property type="entry name" value="HOMOSERINE DEHYDROGENASE"/>
    <property type="match status" value="1"/>
</dbReference>
<dbReference type="PANTHER" id="PTHR43331">
    <property type="entry name" value="HOMOSERINE DEHYDROGENASE"/>
    <property type="match status" value="1"/>
</dbReference>
<dbReference type="GO" id="GO:0009086">
    <property type="term" value="P:methionine biosynthetic process"/>
    <property type="evidence" value="ECO:0007669"/>
    <property type="project" value="UniProtKB-KW"/>
</dbReference>
<evidence type="ECO:0000256" key="12">
    <source>
        <dbReference type="ARBA" id="ARBA00023027"/>
    </source>
</evidence>
<dbReference type="InterPro" id="IPR036291">
    <property type="entry name" value="NAD(P)-bd_dom_sf"/>
</dbReference>
<evidence type="ECO:0000256" key="7">
    <source>
        <dbReference type="ARBA" id="ARBA00022605"/>
    </source>
</evidence>